<organism evidence="1">
    <name type="scientific">uncultured Rubrobacteraceae bacterium</name>
    <dbReference type="NCBI Taxonomy" id="349277"/>
    <lineage>
        <taxon>Bacteria</taxon>
        <taxon>Bacillati</taxon>
        <taxon>Actinomycetota</taxon>
        <taxon>Rubrobacteria</taxon>
        <taxon>Rubrobacterales</taxon>
        <taxon>Rubrobacteraceae</taxon>
        <taxon>environmental samples</taxon>
    </lineage>
</organism>
<reference evidence="1" key="1">
    <citation type="submission" date="2020-02" db="EMBL/GenBank/DDBJ databases">
        <authorList>
            <person name="Meier V. D."/>
        </authorList>
    </citation>
    <scope>NUCLEOTIDE SEQUENCE</scope>
    <source>
        <strain evidence="1">AVDCRST_MAG82</strain>
    </source>
</reference>
<evidence type="ECO:0000313" key="1">
    <source>
        <dbReference type="EMBL" id="CAA9444858.1"/>
    </source>
</evidence>
<gene>
    <name evidence="1" type="ORF">AVDCRST_MAG82-3223</name>
</gene>
<dbReference type="EMBL" id="CADCVA010000394">
    <property type="protein sequence ID" value="CAA9444858.1"/>
    <property type="molecule type" value="Genomic_DNA"/>
</dbReference>
<sequence length="92" mass="9839">MNLLLRTTGYAPCLLLANVFNALLGWEEADQEAAGRELAALDTTAPAATMDSSPIFAPFKTLAFMPTRQPSPIWQPCKIALCPTTQSSPTTA</sequence>
<proteinExistence type="predicted"/>
<name>A0A6J4QHZ2_9ACTN</name>
<accession>A0A6J4QHZ2</accession>
<dbReference type="AlphaFoldDB" id="A0A6J4QHZ2"/>
<protein>
    <submittedName>
        <fullName evidence="1">Uncharacterized protein</fullName>
    </submittedName>
</protein>